<dbReference type="PROSITE" id="PS50821">
    <property type="entry name" value="PAZ"/>
    <property type="match status" value="1"/>
</dbReference>
<name>A0AAV5FTS8_ELECO</name>
<dbReference type="Gene3D" id="3.30.420.10">
    <property type="entry name" value="Ribonuclease H-like superfamily/Ribonuclease H"/>
    <property type="match status" value="1"/>
</dbReference>
<dbReference type="SMART" id="SM00950">
    <property type="entry name" value="Piwi"/>
    <property type="match status" value="1"/>
</dbReference>
<comment type="caution">
    <text evidence="5">The sequence shown here is derived from an EMBL/GenBank/DDBJ whole genome shotgun (WGS) entry which is preliminary data.</text>
</comment>
<gene>
    <name evidence="5" type="primary">gb26951</name>
    <name evidence="5" type="ORF">PR202_gb26951</name>
</gene>
<dbReference type="EMBL" id="BQKI01000095">
    <property type="protein sequence ID" value="GJN37950.1"/>
    <property type="molecule type" value="Genomic_DNA"/>
</dbReference>
<dbReference type="Pfam" id="PF16486">
    <property type="entry name" value="ArgoN"/>
    <property type="match status" value="1"/>
</dbReference>
<evidence type="ECO:0000256" key="1">
    <source>
        <dbReference type="ARBA" id="ARBA00008201"/>
    </source>
</evidence>
<dbReference type="Proteomes" id="UP001054889">
    <property type="component" value="Unassembled WGS sequence"/>
</dbReference>
<evidence type="ECO:0000313" key="6">
    <source>
        <dbReference type="Proteomes" id="UP001054889"/>
    </source>
</evidence>
<dbReference type="InterPro" id="IPR003165">
    <property type="entry name" value="Piwi"/>
</dbReference>
<dbReference type="SUPFAM" id="SSF101690">
    <property type="entry name" value="PAZ domain"/>
    <property type="match status" value="1"/>
</dbReference>
<dbReference type="Pfam" id="PF02171">
    <property type="entry name" value="Piwi"/>
    <property type="match status" value="1"/>
</dbReference>
<evidence type="ECO:0000259" key="4">
    <source>
        <dbReference type="PROSITE" id="PS50822"/>
    </source>
</evidence>
<dbReference type="Gene3D" id="2.170.260.10">
    <property type="entry name" value="paz domain"/>
    <property type="match status" value="1"/>
</dbReference>
<accession>A0AAV5FTS8</accession>
<dbReference type="PANTHER" id="PTHR22891">
    <property type="entry name" value="EUKARYOTIC TRANSLATION INITIATION FACTOR 2C"/>
    <property type="match status" value="1"/>
</dbReference>
<comment type="similarity">
    <text evidence="1">Belongs to the argonaute family. Ago subfamily.</text>
</comment>
<protein>
    <submittedName>
        <fullName evidence="5">Uncharacterized protein</fullName>
    </submittedName>
</protein>
<dbReference type="GO" id="GO:0003723">
    <property type="term" value="F:RNA binding"/>
    <property type="evidence" value="ECO:0007669"/>
    <property type="project" value="InterPro"/>
</dbReference>
<evidence type="ECO:0000313" key="5">
    <source>
        <dbReference type="EMBL" id="GJN37950.1"/>
    </source>
</evidence>
<reference evidence="5" key="2">
    <citation type="submission" date="2021-12" db="EMBL/GenBank/DDBJ databases">
        <title>Resequencing data analysis of finger millet.</title>
        <authorList>
            <person name="Hatakeyama M."/>
            <person name="Aluri S."/>
            <person name="Balachadran M.T."/>
            <person name="Sivarajan S.R."/>
            <person name="Poveda L."/>
            <person name="Shimizu-Inatsugi R."/>
            <person name="Schlapbach R."/>
            <person name="Sreeman S.M."/>
            <person name="Shimizu K.K."/>
        </authorList>
    </citation>
    <scope>NUCLEOTIDE SEQUENCE</scope>
</reference>
<dbReference type="Gene3D" id="3.40.50.2300">
    <property type="match status" value="1"/>
</dbReference>
<sequence length="525" mass="59326">MASGDRNDDQSKSLVPMSRPLKSGTKGQKVRLLTNHFEVSIRSTDAIFYHYHVDFKYEDGNPAKLEGVIDRKVIDKLQEIYFSDLTSMSFAYDGENNLYTVGSLPHKDVLTVVVEMEGASSAKFPLKQRNGNGSAAVEETTVYNYFMQHWHIELKESAHLPCLNVGKRNRPTYLPIERVYEAKEVGKWAVVNFATQRNRVIRNLVQGLISCGVTKGIKIRPPHTIFEENFQIKNEMPEKRVDDMFVQIGKKLPGDPTFLLCVLPTKNHQIYGSRNAPSVAAVVSSLEWPFISKYRASVCTQSSREEMIESLFKQEGNDDNGLIRDGVSEGQFNQVLDTELAEIIKACKFLDERWSPKFTVIIAQKNHHTRFFLPKGQNTFNVSPGTVVDSGICHPTLYDFYMCAHDSRVGTTRPTHYHVLRDDIGFNPDELQELVHSLSYVCQRSTSAISIVAPVYYAHLAAAQARQFVRLDDMSETASSASGDSAPVPTLPQLHKNCQVVHVLLLSGALLWLEMIRRLERDRLN</sequence>
<keyword evidence="6" id="KW-1185">Reference proteome</keyword>
<dbReference type="CDD" id="cd02846">
    <property type="entry name" value="PAZ_argonaute_like"/>
    <property type="match status" value="1"/>
</dbReference>
<dbReference type="InterPro" id="IPR012337">
    <property type="entry name" value="RNaseH-like_sf"/>
</dbReference>
<feature type="region of interest" description="Disordered" evidence="2">
    <location>
        <begin position="1"/>
        <end position="27"/>
    </location>
</feature>
<dbReference type="InterPro" id="IPR003100">
    <property type="entry name" value="PAZ_dom"/>
</dbReference>
<proteinExistence type="inferred from homology"/>
<feature type="compositionally biased region" description="Basic and acidic residues" evidence="2">
    <location>
        <begin position="1"/>
        <end position="11"/>
    </location>
</feature>
<dbReference type="AlphaFoldDB" id="A0AAV5FTS8"/>
<dbReference type="InterPro" id="IPR036397">
    <property type="entry name" value="RNaseH_sf"/>
</dbReference>
<organism evidence="5 6">
    <name type="scientific">Eleusine coracana subsp. coracana</name>
    <dbReference type="NCBI Taxonomy" id="191504"/>
    <lineage>
        <taxon>Eukaryota</taxon>
        <taxon>Viridiplantae</taxon>
        <taxon>Streptophyta</taxon>
        <taxon>Embryophyta</taxon>
        <taxon>Tracheophyta</taxon>
        <taxon>Spermatophyta</taxon>
        <taxon>Magnoliopsida</taxon>
        <taxon>Liliopsida</taxon>
        <taxon>Poales</taxon>
        <taxon>Poaceae</taxon>
        <taxon>PACMAD clade</taxon>
        <taxon>Chloridoideae</taxon>
        <taxon>Cynodonteae</taxon>
        <taxon>Eleusininae</taxon>
        <taxon>Eleusine</taxon>
    </lineage>
</organism>
<feature type="domain" description="Piwi" evidence="4">
    <location>
        <begin position="322"/>
        <end position="470"/>
    </location>
</feature>
<dbReference type="SUPFAM" id="SSF53098">
    <property type="entry name" value="Ribonuclease H-like"/>
    <property type="match status" value="1"/>
</dbReference>
<evidence type="ECO:0000259" key="3">
    <source>
        <dbReference type="PROSITE" id="PS50821"/>
    </source>
</evidence>
<dbReference type="PROSITE" id="PS50822">
    <property type="entry name" value="PIWI"/>
    <property type="match status" value="1"/>
</dbReference>
<reference evidence="5" key="1">
    <citation type="journal article" date="2018" name="DNA Res.">
        <title>Multiple hybrid de novo genome assembly of finger millet, an orphan allotetraploid crop.</title>
        <authorList>
            <person name="Hatakeyama M."/>
            <person name="Aluri S."/>
            <person name="Balachadran M.T."/>
            <person name="Sivarajan S.R."/>
            <person name="Patrignani A."/>
            <person name="Gruter S."/>
            <person name="Poveda L."/>
            <person name="Shimizu-Inatsugi R."/>
            <person name="Baeten J."/>
            <person name="Francoijs K.J."/>
            <person name="Nataraja K.N."/>
            <person name="Reddy Y.A.N."/>
            <person name="Phadnis S."/>
            <person name="Ravikumar R.L."/>
            <person name="Schlapbach R."/>
            <person name="Sreeman S.M."/>
            <person name="Shimizu K.K."/>
        </authorList>
    </citation>
    <scope>NUCLEOTIDE SEQUENCE</scope>
</reference>
<feature type="domain" description="PAZ" evidence="3">
    <location>
        <begin position="72"/>
        <end position="183"/>
    </location>
</feature>
<dbReference type="InterPro" id="IPR036085">
    <property type="entry name" value="PAZ_dom_sf"/>
</dbReference>
<dbReference type="InterPro" id="IPR032474">
    <property type="entry name" value="Argonaute_N"/>
</dbReference>
<evidence type="ECO:0000256" key="2">
    <source>
        <dbReference type="SAM" id="MobiDB-lite"/>
    </source>
</evidence>